<sequence>MQSCCVFSHLLLLEPLRDGLTDSPQELSIRRISSRNPLSKGIVHHPRPASSLKIFITSSRKEINHYTRLRSGIMTCYTSAQPMISTTMKRLWMITPKRGTTEHQAGVLEAAVTMMRHEEAEGNCSCNPDLDSQEEASNSLQCQLPQKESNPGSFTLPCTIGNFNFYALADLGASVNVLPKGIFEHLNLTNLNKTDMLVEMADMRKMAPLGVSKNHSQWCSENSHDNKPRPRDYTFKEWLKIKERHMDVSKSVRKDLYRLWVIDRFTEALDPDRDPLERSFDEYKWVFHAEIGQLADEYKIKIEEKGRVLEEIWAECKRAHCKDKDWWYDYWYEDEEKLDIGNDKYDPPKVHSETFEITKYWFNNV</sequence>
<accession>A0ABQ5BJY4</accession>
<comment type="caution">
    <text evidence="1">The sequence shown here is derived from an EMBL/GenBank/DDBJ whole genome shotgun (WGS) entry which is preliminary data.</text>
</comment>
<dbReference type="EMBL" id="BQNB010013273">
    <property type="protein sequence ID" value="GJT13966.1"/>
    <property type="molecule type" value="Genomic_DNA"/>
</dbReference>
<proteinExistence type="predicted"/>
<dbReference type="PANTHER" id="PTHR33067:SF9">
    <property type="entry name" value="RNA-DIRECTED DNA POLYMERASE"/>
    <property type="match status" value="1"/>
</dbReference>
<evidence type="ECO:0000313" key="2">
    <source>
        <dbReference type="Proteomes" id="UP001151760"/>
    </source>
</evidence>
<reference evidence="1" key="2">
    <citation type="submission" date="2022-01" db="EMBL/GenBank/DDBJ databases">
        <authorList>
            <person name="Yamashiro T."/>
            <person name="Shiraishi A."/>
            <person name="Satake H."/>
            <person name="Nakayama K."/>
        </authorList>
    </citation>
    <scope>NUCLEOTIDE SEQUENCE</scope>
</reference>
<gene>
    <name evidence="1" type="ORF">Tco_0861008</name>
</gene>
<dbReference type="PANTHER" id="PTHR33067">
    <property type="entry name" value="RNA-DIRECTED DNA POLYMERASE-RELATED"/>
    <property type="match status" value="1"/>
</dbReference>
<dbReference type="InterPro" id="IPR021109">
    <property type="entry name" value="Peptidase_aspartic_dom_sf"/>
</dbReference>
<protein>
    <submittedName>
        <fullName evidence="1">Mutator type transposase</fullName>
    </submittedName>
</protein>
<name>A0ABQ5BJY4_9ASTR</name>
<evidence type="ECO:0000313" key="1">
    <source>
        <dbReference type="EMBL" id="GJT13966.1"/>
    </source>
</evidence>
<keyword evidence="2" id="KW-1185">Reference proteome</keyword>
<dbReference type="Proteomes" id="UP001151760">
    <property type="component" value="Unassembled WGS sequence"/>
</dbReference>
<organism evidence="1 2">
    <name type="scientific">Tanacetum coccineum</name>
    <dbReference type="NCBI Taxonomy" id="301880"/>
    <lineage>
        <taxon>Eukaryota</taxon>
        <taxon>Viridiplantae</taxon>
        <taxon>Streptophyta</taxon>
        <taxon>Embryophyta</taxon>
        <taxon>Tracheophyta</taxon>
        <taxon>Spermatophyta</taxon>
        <taxon>Magnoliopsida</taxon>
        <taxon>eudicotyledons</taxon>
        <taxon>Gunneridae</taxon>
        <taxon>Pentapetalae</taxon>
        <taxon>asterids</taxon>
        <taxon>campanulids</taxon>
        <taxon>Asterales</taxon>
        <taxon>Asteraceae</taxon>
        <taxon>Asteroideae</taxon>
        <taxon>Anthemideae</taxon>
        <taxon>Anthemidinae</taxon>
        <taxon>Tanacetum</taxon>
    </lineage>
</organism>
<reference evidence="1" key="1">
    <citation type="journal article" date="2022" name="Int. J. Mol. Sci.">
        <title>Draft Genome of Tanacetum Coccineum: Genomic Comparison of Closely Related Tanacetum-Family Plants.</title>
        <authorList>
            <person name="Yamashiro T."/>
            <person name="Shiraishi A."/>
            <person name="Nakayama K."/>
            <person name="Satake H."/>
        </authorList>
    </citation>
    <scope>NUCLEOTIDE SEQUENCE</scope>
</reference>
<dbReference type="Gene3D" id="2.40.70.10">
    <property type="entry name" value="Acid Proteases"/>
    <property type="match status" value="1"/>
</dbReference>